<accession>W6NJZ5</accession>
<sequence length="38" mass="3946">MALIISLCVAILIGVQVTSVIVESFVGLSTSIDLAKQL</sequence>
<reference evidence="1 2" key="1">
    <citation type="journal article" date="2015" name="Genome Announc.">
        <title>Draft Genome Sequence of Clostridium tyrobutyricum Strain DIVETGP, Isolated from Cow's Milk for Grana Padano Production.</title>
        <authorList>
            <person name="Soggiu A."/>
            <person name="Piras C."/>
            <person name="Gaiarsa S."/>
            <person name="Sassera D."/>
            <person name="Roncada P."/>
            <person name="Bendixen E."/>
            <person name="Brasca M."/>
            <person name="Bonizzi L."/>
        </authorList>
    </citation>
    <scope>NUCLEOTIDE SEQUENCE [LARGE SCALE GENOMIC DNA]</scope>
    <source>
        <strain evidence="1 2">DIVETGP</strain>
    </source>
</reference>
<dbReference type="Proteomes" id="UP000019482">
    <property type="component" value="Unassembled WGS sequence"/>
</dbReference>
<gene>
    <name evidence="1" type="ORF">CTDIVETGP_2302</name>
</gene>
<dbReference type="AlphaFoldDB" id="W6NJZ5"/>
<evidence type="ECO:0000313" key="2">
    <source>
        <dbReference type="Proteomes" id="UP000019482"/>
    </source>
</evidence>
<organism evidence="1 2">
    <name type="scientific">Clostridium tyrobutyricum DIVETGP</name>
    <dbReference type="NCBI Taxonomy" id="1408889"/>
    <lineage>
        <taxon>Bacteria</taxon>
        <taxon>Bacillati</taxon>
        <taxon>Bacillota</taxon>
        <taxon>Clostridia</taxon>
        <taxon>Eubacteriales</taxon>
        <taxon>Clostridiaceae</taxon>
        <taxon>Clostridium</taxon>
    </lineage>
</organism>
<comment type="caution">
    <text evidence="1">The sequence shown here is derived from an EMBL/GenBank/DDBJ whole genome shotgun (WGS) entry which is preliminary data.</text>
</comment>
<name>W6NJZ5_CLOTY</name>
<dbReference type="EMBL" id="CBXI010000040">
    <property type="protein sequence ID" value="CDL92232.1"/>
    <property type="molecule type" value="Genomic_DNA"/>
</dbReference>
<proteinExistence type="predicted"/>
<evidence type="ECO:0000313" key="1">
    <source>
        <dbReference type="EMBL" id="CDL92232.1"/>
    </source>
</evidence>
<protein>
    <submittedName>
        <fullName evidence="1">Uncharacterized protein</fullName>
    </submittedName>
</protein>
<keyword evidence="2" id="KW-1185">Reference proteome</keyword>